<reference evidence="8 9" key="1">
    <citation type="submission" date="2014-04" db="EMBL/GenBank/DDBJ databases">
        <title>Draft Genome Sequence of Synergistes jonesii.</title>
        <authorList>
            <person name="Coil D.A."/>
            <person name="Eisen J.A."/>
            <person name="Holland-Moritz H.E."/>
        </authorList>
    </citation>
    <scope>NUCLEOTIDE SEQUENCE [LARGE SCALE GENOMIC DNA]</scope>
    <source>
        <strain evidence="8 9">78-1</strain>
    </source>
</reference>
<dbReference type="InterPro" id="IPR034474">
    <property type="entry name" value="Methyltransferase_Class_D"/>
</dbReference>
<dbReference type="SFLD" id="SFLDS00029">
    <property type="entry name" value="Radical_SAM"/>
    <property type="match status" value="1"/>
</dbReference>
<dbReference type="GeneID" id="90983902"/>
<name>A0A073IR52_9BACT</name>
<dbReference type="SUPFAM" id="SSF102114">
    <property type="entry name" value="Radical SAM enzymes"/>
    <property type="match status" value="1"/>
</dbReference>
<dbReference type="SFLD" id="SFLDG01100">
    <property type="entry name" value="methyltransferase_(Class_D)"/>
    <property type="match status" value="1"/>
</dbReference>
<dbReference type="Gene3D" id="3.20.20.70">
    <property type="entry name" value="Aldolase class I"/>
    <property type="match status" value="1"/>
</dbReference>
<dbReference type="PROSITE" id="PS51918">
    <property type="entry name" value="RADICAL_SAM"/>
    <property type="match status" value="1"/>
</dbReference>
<dbReference type="CDD" id="cd01335">
    <property type="entry name" value="Radical_SAM"/>
    <property type="match status" value="1"/>
</dbReference>
<dbReference type="RefSeq" id="WP_051682767.1">
    <property type="nucleotide sequence ID" value="NZ_JMKI01000036.1"/>
</dbReference>
<dbReference type="InterPro" id="IPR013785">
    <property type="entry name" value="Aldolase_TIM"/>
</dbReference>
<keyword evidence="4" id="KW-0479">Metal-binding</keyword>
<keyword evidence="6" id="KW-0411">Iron-sulfur</keyword>
<dbReference type="NCBIfam" id="NF045646">
    <property type="entry name" value="rSAM_Se_TrsS"/>
    <property type="match status" value="1"/>
</dbReference>
<sequence>MRQNMEKVIRKTRSICPRCGRAVDASVVVRSGATYLDKSCPEHGPFSATIWRNKKSIFDWYGDVELLDAAAAPNCPSECRENGLCAAHKSATCCIVLEVTGRCNLRCRYCFAAPDGARDRPAEEIVKEIAGFAVPGKTLVQLSGGEPTLRDDLPEITAAAKKLGCKYVQLNSNGIRLAEDEAYVKELADAGLSFVFMQFDGTDDEIYEKLRGAPLFAVKEKAIDNCAKYNVGVTLVPTIVRGVNDGAIGGILRWAVSKSPKVRGVHFQPAAYLGRIPNIPDDGARFTLDELVCAIEEQSSGLVESGSLQPSRCDHPLCGFHGDFVVLEDGGLHALTKKRDDAPCCCCGVENPADKNREFVGRRWQRPKEENASCCSSSNDMEDMDYFLSRIATHGFTVTSMAFQDAGNVDLERLRMCSLHAAKNGRLVPFCVNYMTLWDRV</sequence>
<protein>
    <recommendedName>
        <fullName evidence="7">Radical SAM core domain-containing protein</fullName>
    </recommendedName>
</protein>
<dbReference type="InterPro" id="IPR058240">
    <property type="entry name" value="rSAM_sf"/>
</dbReference>
<evidence type="ECO:0000313" key="8">
    <source>
        <dbReference type="EMBL" id="KEJ92005.1"/>
    </source>
</evidence>
<keyword evidence="9" id="KW-1185">Reference proteome</keyword>
<dbReference type="STRING" id="2754.EH55_06375"/>
<dbReference type="SFLD" id="SFLDG01067">
    <property type="entry name" value="SPASM/twitch_domain_containing"/>
    <property type="match status" value="1"/>
</dbReference>
<dbReference type="OrthoDB" id="9810775at2"/>
<proteinExistence type="predicted"/>
<dbReference type="Pfam" id="PF23545">
    <property type="entry name" value="Zn_ribbon_HMPTM"/>
    <property type="match status" value="1"/>
</dbReference>
<evidence type="ECO:0000256" key="6">
    <source>
        <dbReference type="ARBA" id="ARBA00023014"/>
    </source>
</evidence>
<dbReference type="PANTHER" id="PTHR43306">
    <property type="entry name" value="7,8-DIHYDRO-6-HYDROXYMETHYLPTERIN DIMETHYLTRANSFERASE"/>
    <property type="match status" value="1"/>
</dbReference>
<comment type="cofactor">
    <cofactor evidence="1">
        <name>[4Fe-4S] cluster</name>
        <dbReference type="ChEBI" id="CHEBI:49883"/>
    </cofactor>
</comment>
<gene>
    <name evidence="8" type="ORF">EH55_06375</name>
</gene>
<dbReference type="Pfam" id="PF04055">
    <property type="entry name" value="Radical_SAM"/>
    <property type="match status" value="1"/>
</dbReference>
<dbReference type="GO" id="GO:0003824">
    <property type="term" value="F:catalytic activity"/>
    <property type="evidence" value="ECO:0007669"/>
    <property type="project" value="InterPro"/>
</dbReference>
<dbReference type="GO" id="GO:0051539">
    <property type="term" value="F:4 iron, 4 sulfur cluster binding"/>
    <property type="evidence" value="ECO:0007669"/>
    <property type="project" value="UniProtKB-KW"/>
</dbReference>
<dbReference type="GO" id="GO:0032324">
    <property type="term" value="P:molybdopterin cofactor biosynthetic process"/>
    <property type="evidence" value="ECO:0007669"/>
    <property type="project" value="UniProtKB-ARBA"/>
</dbReference>
<evidence type="ECO:0000313" key="9">
    <source>
        <dbReference type="Proteomes" id="UP000027665"/>
    </source>
</evidence>
<feature type="domain" description="Radical SAM core" evidence="7">
    <location>
        <begin position="87"/>
        <end position="302"/>
    </location>
</feature>
<accession>A0A073IR52</accession>
<organism evidence="8 9">
    <name type="scientific">Synergistes jonesii</name>
    <dbReference type="NCBI Taxonomy" id="2754"/>
    <lineage>
        <taxon>Bacteria</taxon>
        <taxon>Thermotogati</taxon>
        <taxon>Synergistota</taxon>
        <taxon>Synergistia</taxon>
        <taxon>Synergistales</taxon>
        <taxon>Synergistaceae</taxon>
        <taxon>Synergistes</taxon>
    </lineage>
</organism>
<dbReference type="PANTHER" id="PTHR43306:SF1">
    <property type="entry name" value="7,8-DIHYDRO-6-HYDROXYMETHYLPTERIN DIMETHYLTRANSFERASE"/>
    <property type="match status" value="1"/>
</dbReference>
<dbReference type="PROSITE" id="PS01305">
    <property type="entry name" value="MOAA_NIFB_PQQE"/>
    <property type="match status" value="1"/>
</dbReference>
<dbReference type="InterPro" id="IPR056488">
    <property type="entry name" value="Zn_ribbon_HMPTM"/>
</dbReference>
<evidence type="ECO:0000256" key="5">
    <source>
        <dbReference type="ARBA" id="ARBA00023004"/>
    </source>
</evidence>
<comment type="caution">
    <text evidence="8">The sequence shown here is derived from an EMBL/GenBank/DDBJ whole genome shotgun (WGS) entry which is preliminary data.</text>
</comment>
<dbReference type="eggNOG" id="COG1964">
    <property type="taxonomic scope" value="Bacteria"/>
</dbReference>
<dbReference type="GO" id="GO:0046872">
    <property type="term" value="F:metal ion binding"/>
    <property type="evidence" value="ECO:0007669"/>
    <property type="project" value="UniProtKB-KW"/>
</dbReference>
<dbReference type="InterPro" id="IPR007197">
    <property type="entry name" value="rSAM"/>
</dbReference>
<evidence type="ECO:0000256" key="3">
    <source>
        <dbReference type="ARBA" id="ARBA00022691"/>
    </source>
</evidence>
<dbReference type="InterPro" id="IPR054698">
    <property type="entry name" value="rSAM_Se_TrsS"/>
</dbReference>
<dbReference type="Proteomes" id="UP000027665">
    <property type="component" value="Unassembled WGS sequence"/>
</dbReference>
<keyword evidence="5" id="KW-0408">Iron</keyword>
<evidence type="ECO:0000259" key="7">
    <source>
        <dbReference type="PROSITE" id="PS51918"/>
    </source>
</evidence>
<dbReference type="SMART" id="SM00729">
    <property type="entry name" value="Elp3"/>
    <property type="match status" value="1"/>
</dbReference>
<keyword evidence="3" id="KW-0949">S-adenosyl-L-methionine</keyword>
<keyword evidence="2" id="KW-0004">4Fe-4S</keyword>
<dbReference type="InterPro" id="IPR000385">
    <property type="entry name" value="MoaA_NifB_PqqE_Fe-S-bd_CS"/>
</dbReference>
<dbReference type="InterPro" id="IPR006638">
    <property type="entry name" value="Elp3/MiaA/NifB-like_rSAM"/>
</dbReference>
<evidence type="ECO:0000256" key="2">
    <source>
        <dbReference type="ARBA" id="ARBA00022485"/>
    </source>
</evidence>
<dbReference type="EMBL" id="JMKI01000036">
    <property type="protein sequence ID" value="KEJ92005.1"/>
    <property type="molecule type" value="Genomic_DNA"/>
</dbReference>
<evidence type="ECO:0000256" key="4">
    <source>
        <dbReference type="ARBA" id="ARBA00022723"/>
    </source>
</evidence>
<evidence type="ECO:0000256" key="1">
    <source>
        <dbReference type="ARBA" id="ARBA00001966"/>
    </source>
</evidence>
<dbReference type="AlphaFoldDB" id="A0A073IR52"/>